<organism evidence="9 10">
    <name type="scientific">Candidatus Wolbachia massiliensis</name>
    <dbReference type="NCBI Taxonomy" id="1845000"/>
    <lineage>
        <taxon>Bacteria</taxon>
        <taxon>Pseudomonadati</taxon>
        <taxon>Pseudomonadota</taxon>
        <taxon>Alphaproteobacteria</taxon>
        <taxon>Rickettsiales</taxon>
        <taxon>Anaplasmataceae</taxon>
        <taxon>Wolbachieae</taxon>
        <taxon>Wolbachia</taxon>
    </lineage>
</organism>
<dbReference type="InterPro" id="IPR011295">
    <property type="entry name" value="UbiH"/>
</dbReference>
<keyword evidence="6" id="KW-0560">Oxidoreductase</keyword>
<dbReference type="SUPFAM" id="SSF51905">
    <property type="entry name" value="FAD/NAD(P)-binding domain"/>
    <property type="match status" value="1"/>
</dbReference>
<keyword evidence="5" id="KW-0274">FAD</keyword>
<evidence type="ECO:0000256" key="5">
    <source>
        <dbReference type="ARBA" id="ARBA00022827"/>
    </source>
</evidence>
<dbReference type="NCBIfam" id="TIGR01988">
    <property type="entry name" value="Ubi-OHases"/>
    <property type="match status" value="1"/>
</dbReference>
<dbReference type="AlphaFoldDB" id="A0A7M3U377"/>
<dbReference type="Gene3D" id="3.50.50.60">
    <property type="entry name" value="FAD/NAD(P)-binding domain"/>
    <property type="match status" value="2"/>
</dbReference>
<dbReference type="EMBL" id="CP061738">
    <property type="protein sequence ID" value="QOD38862.1"/>
    <property type="molecule type" value="Genomic_DNA"/>
</dbReference>
<evidence type="ECO:0000313" key="9">
    <source>
        <dbReference type="EMBL" id="QOD38862.1"/>
    </source>
</evidence>
<comment type="similarity">
    <text evidence="3">Belongs to the UbiH/COQ6 family.</text>
</comment>
<dbReference type="GO" id="GO:0006744">
    <property type="term" value="P:ubiquinone biosynthetic process"/>
    <property type="evidence" value="ECO:0007669"/>
    <property type="project" value="UniProtKB-UniPathway"/>
</dbReference>
<reference evidence="9 10" key="1">
    <citation type="submission" date="2020-09" db="EMBL/GenBank/DDBJ databases">
        <title>An Earliest Endosymbiont, Wolbachia massiliensis sp. nov., Strain PL13 From the Bed Bug (Cimex hemipterius), Type strain of a New supergroup T.</title>
        <authorList>
            <person name="Laidoudi Y."/>
            <person name="Levasseur A."/>
            <person name="Medkour H."/>
            <person name="Maaloum M."/>
            <person name="BenKhedher M."/>
            <person name="Sambou M."/>
            <person name="Bassene H."/>
            <person name="Davoust B."/>
            <person name="Fenollar F."/>
            <person name="Raoult D."/>
            <person name="Mediannikov O."/>
        </authorList>
    </citation>
    <scope>NUCLEOTIDE SEQUENCE [LARGE SCALE GENOMIC DNA]</scope>
    <source>
        <strain evidence="9 10">PL13</strain>
    </source>
</reference>
<evidence type="ECO:0000256" key="3">
    <source>
        <dbReference type="ARBA" id="ARBA00005349"/>
    </source>
</evidence>
<dbReference type="InterPro" id="IPR018168">
    <property type="entry name" value="Ubi_Hdrlase_CS"/>
</dbReference>
<dbReference type="InterPro" id="IPR010971">
    <property type="entry name" value="UbiH/COQ6"/>
</dbReference>
<keyword evidence="4" id="KW-0285">Flavoprotein</keyword>
<comment type="pathway">
    <text evidence="2">Cofactor biosynthesis; ubiquinone biosynthesis.</text>
</comment>
<dbReference type="GO" id="GO:0008681">
    <property type="term" value="F:2-octaprenyl-6-methoxyphenol hydroxylase activity"/>
    <property type="evidence" value="ECO:0007669"/>
    <property type="project" value="InterPro"/>
</dbReference>
<gene>
    <name evidence="9" type="primary">ubiH</name>
    <name evidence="9" type="ORF">ID128_05255</name>
</gene>
<dbReference type="NCBIfam" id="TIGR01984">
    <property type="entry name" value="UbiH"/>
    <property type="match status" value="1"/>
</dbReference>
<evidence type="ECO:0000256" key="6">
    <source>
        <dbReference type="ARBA" id="ARBA00023002"/>
    </source>
</evidence>
<evidence type="ECO:0000313" key="10">
    <source>
        <dbReference type="Proteomes" id="UP000516514"/>
    </source>
</evidence>
<evidence type="ECO:0000256" key="2">
    <source>
        <dbReference type="ARBA" id="ARBA00004749"/>
    </source>
</evidence>
<keyword evidence="10" id="KW-1185">Reference proteome</keyword>
<dbReference type="PANTHER" id="PTHR43876:SF7">
    <property type="entry name" value="UBIQUINONE BIOSYNTHESIS MONOOXYGENASE COQ6, MITOCHONDRIAL"/>
    <property type="match status" value="1"/>
</dbReference>
<proteinExistence type="inferred from homology"/>
<dbReference type="PRINTS" id="PR00420">
    <property type="entry name" value="RNGMNOXGNASE"/>
</dbReference>
<evidence type="ECO:0000256" key="4">
    <source>
        <dbReference type="ARBA" id="ARBA00022630"/>
    </source>
</evidence>
<dbReference type="InterPro" id="IPR051205">
    <property type="entry name" value="UbiH/COQ6_monooxygenase"/>
</dbReference>
<keyword evidence="7" id="KW-0503">Monooxygenase</keyword>
<evidence type="ECO:0000256" key="7">
    <source>
        <dbReference type="ARBA" id="ARBA00023033"/>
    </source>
</evidence>
<protein>
    <submittedName>
        <fullName evidence="9">2-octaprenyl-6-methoxyphenyl hydroxylase</fullName>
    </submittedName>
</protein>
<dbReference type="InterPro" id="IPR002938">
    <property type="entry name" value="FAD-bd"/>
</dbReference>
<dbReference type="Pfam" id="PF01494">
    <property type="entry name" value="FAD_binding_3"/>
    <property type="match status" value="1"/>
</dbReference>
<comment type="cofactor">
    <cofactor evidence="1">
        <name>FAD</name>
        <dbReference type="ChEBI" id="CHEBI:57692"/>
    </cofactor>
</comment>
<dbReference type="GO" id="GO:0071949">
    <property type="term" value="F:FAD binding"/>
    <property type="evidence" value="ECO:0007669"/>
    <property type="project" value="InterPro"/>
</dbReference>
<accession>A0A7M3U377</accession>
<evidence type="ECO:0000256" key="1">
    <source>
        <dbReference type="ARBA" id="ARBA00001974"/>
    </source>
</evidence>
<dbReference type="RefSeq" id="WP_191111610.1">
    <property type="nucleotide sequence ID" value="NZ_CP061738.1"/>
</dbReference>
<name>A0A7M3U377_9RICK</name>
<evidence type="ECO:0000259" key="8">
    <source>
        <dbReference type="Pfam" id="PF01494"/>
    </source>
</evidence>
<dbReference type="Proteomes" id="UP000516514">
    <property type="component" value="Chromosome"/>
</dbReference>
<dbReference type="UniPathway" id="UPA00232"/>
<feature type="domain" description="FAD-binding" evidence="8">
    <location>
        <begin position="4"/>
        <end position="307"/>
    </location>
</feature>
<dbReference type="KEGG" id="wms:ID128_05255"/>
<dbReference type="PANTHER" id="PTHR43876">
    <property type="entry name" value="UBIQUINONE BIOSYNTHESIS MONOOXYGENASE COQ6, MITOCHONDRIAL"/>
    <property type="match status" value="1"/>
</dbReference>
<sequence length="388" mass="43200">MNHDVIISGGGLLGLITAIGLSNDSMSVAVIEKNSLPRIIDDNRAFAISQGSKKILEKLGIWRFLEGEAEPILDICILDRNSPVTVHYNHKMVGEEPMGYVINNAIIWNAINDNFLNKLSIYSPHSYKTIACDAGYVEMILDNKQELISPLLICAEGKHSKLPGLFSIPIIKFDYKQSSIVCNVEHELHHQNLAVERFFPGGPFAILPMKGGHTSSIVWTEKSEISKMLINLSGEEFTIELKKRFGSYLGEIKLDGERKSYPLSFAFAKKLYRSRVLLIGDAAHSIHPVAGQGFNLGIRDVESVIRQITIAKAAGIDVGSSYLLEKISRDRCFDNFTMALATDGLNRIFSNRIFCAKVLRSLGLMVVENSDFFKKRFIRHAMGTIVPV</sequence>
<dbReference type="InterPro" id="IPR036188">
    <property type="entry name" value="FAD/NAD-bd_sf"/>
</dbReference>
<dbReference type="PROSITE" id="PS01304">
    <property type="entry name" value="UBIH"/>
    <property type="match status" value="1"/>
</dbReference>